<dbReference type="InterPro" id="IPR010994">
    <property type="entry name" value="RuvA_2-like"/>
</dbReference>
<evidence type="ECO:0000256" key="5">
    <source>
        <dbReference type="ARBA" id="ARBA00023204"/>
    </source>
</evidence>
<dbReference type="Pfam" id="PF14520">
    <property type="entry name" value="HHH_5"/>
    <property type="match status" value="1"/>
</dbReference>
<dbReference type="InterPro" id="IPR047260">
    <property type="entry name" value="ERCC1-like_central_dom"/>
</dbReference>
<dbReference type="Proteomes" id="UP000789508">
    <property type="component" value="Unassembled WGS sequence"/>
</dbReference>
<feature type="compositionally biased region" description="Gly residues" evidence="8">
    <location>
        <begin position="151"/>
        <end position="160"/>
    </location>
</feature>
<gene>
    <name evidence="11" type="ORF">ALEPTO_LOCUS101</name>
</gene>
<dbReference type="GO" id="GO:0003684">
    <property type="term" value="F:damaged DNA binding"/>
    <property type="evidence" value="ECO:0007669"/>
    <property type="project" value="InterPro"/>
</dbReference>
<dbReference type="InterPro" id="IPR011335">
    <property type="entry name" value="Restrct_endonuc-II-like"/>
</dbReference>
<name>A0A9N8V626_9GLOM</name>
<comment type="caution">
    <text evidence="11">The sequence shown here is derived from an EMBL/GenBank/DDBJ whole genome shotgun (WGS) entry which is preliminary data.</text>
</comment>
<evidence type="ECO:0000256" key="6">
    <source>
        <dbReference type="ARBA" id="ARBA00023242"/>
    </source>
</evidence>
<evidence type="ECO:0000256" key="8">
    <source>
        <dbReference type="SAM" id="MobiDB-lite"/>
    </source>
</evidence>
<evidence type="ECO:0000256" key="4">
    <source>
        <dbReference type="ARBA" id="ARBA00023125"/>
    </source>
</evidence>
<dbReference type="PANTHER" id="PTHR12749">
    <property type="entry name" value="EXCISION REPAIR CROSS-COMPLEMENTING 1 ERCC1"/>
    <property type="match status" value="1"/>
</dbReference>
<dbReference type="Gene3D" id="1.10.150.20">
    <property type="entry name" value="5' to 3' exonuclease, C-terminal subdomain"/>
    <property type="match status" value="1"/>
</dbReference>
<dbReference type="GO" id="GO:0000110">
    <property type="term" value="C:nucleotide-excision repair factor 1 complex"/>
    <property type="evidence" value="ECO:0007669"/>
    <property type="project" value="TreeGrafter"/>
</dbReference>
<evidence type="ECO:0000259" key="9">
    <source>
        <dbReference type="Pfam" id="PF01205"/>
    </source>
</evidence>
<dbReference type="InterPro" id="IPR004579">
    <property type="entry name" value="ERCC1/RAD10/SWI10"/>
</dbReference>
<organism evidence="11 12">
    <name type="scientific">Ambispora leptoticha</name>
    <dbReference type="NCBI Taxonomy" id="144679"/>
    <lineage>
        <taxon>Eukaryota</taxon>
        <taxon>Fungi</taxon>
        <taxon>Fungi incertae sedis</taxon>
        <taxon>Mucoromycota</taxon>
        <taxon>Glomeromycotina</taxon>
        <taxon>Glomeromycetes</taxon>
        <taxon>Archaeosporales</taxon>
        <taxon>Ambisporaceae</taxon>
        <taxon>Ambispora</taxon>
    </lineage>
</organism>
<dbReference type="Gene3D" id="3.40.50.10130">
    <property type="match status" value="1"/>
</dbReference>
<reference evidence="11" key="1">
    <citation type="submission" date="2021-06" db="EMBL/GenBank/DDBJ databases">
        <authorList>
            <person name="Kallberg Y."/>
            <person name="Tangrot J."/>
            <person name="Rosling A."/>
        </authorList>
    </citation>
    <scope>NUCLEOTIDE SEQUENCE</scope>
    <source>
        <strain evidence="11">FL130A</strain>
    </source>
</reference>
<dbReference type="CDD" id="cd22325">
    <property type="entry name" value="ERCC1_C-like"/>
    <property type="match status" value="1"/>
</dbReference>
<dbReference type="InterPro" id="IPR020568">
    <property type="entry name" value="Ribosomal_Su5_D2-typ_SF"/>
</dbReference>
<keyword evidence="4" id="KW-0238">DNA-binding</keyword>
<dbReference type="GO" id="GO:0070522">
    <property type="term" value="C:ERCC4-ERCC1 complex"/>
    <property type="evidence" value="ECO:0007669"/>
    <property type="project" value="TreeGrafter"/>
</dbReference>
<keyword evidence="5" id="KW-0234">DNA repair</keyword>
<dbReference type="Gene3D" id="3.30.230.30">
    <property type="entry name" value="Impact, N-terminal domain"/>
    <property type="match status" value="1"/>
</dbReference>
<dbReference type="GO" id="GO:0070914">
    <property type="term" value="P:UV-damage excision repair"/>
    <property type="evidence" value="ECO:0007669"/>
    <property type="project" value="TreeGrafter"/>
</dbReference>
<feature type="domain" description="ERCC1-like central" evidence="10">
    <location>
        <begin position="184"/>
        <end position="295"/>
    </location>
</feature>
<evidence type="ECO:0000259" key="10">
    <source>
        <dbReference type="Pfam" id="PF03834"/>
    </source>
</evidence>
<dbReference type="NCBIfam" id="TIGR00597">
    <property type="entry name" value="rad10"/>
    <property type="match status" value="1"/>
</dbReference>
<dbReference type="InterPro" id="IPR036956">
    <property type="entry name" value="Impact_N_sf"/>
</dbReference>
<dbReference type="Pfam" id="PF01205">
    <property type="entry name" value="Impact_N"/>
    <property type="match status" value="1"/>
</dbReference>
<evidence type="ECO:0000256" key="3">
    <source>
        <dbReference type="ARBA" id="ARBA00022763"/>
    </source>
</evidence>
<dbReference type="GO" id="GO:0006302">
    <property type="term" value="P:double-strand break repair"/>
    <property type="evidence" value="ECO:0007669"/>
    <property type="project" value="UniProtKB-ARBA"/>
</dbReference>
<evidence type="ECO:0000256" key="2">
    <source>
        <dbReference type="ARBA" id="ARBA00008283"/>
    </source>
</evidence>
<dbReference type="AlphaFoldDB" id="A0A9N8V626"/>
<evidence type="ECO:0000256" key="7">
    <source>
        <dbReference type="ARBA" id="ARBA00071993"/>
    </source>
</evidence>
<dbReference type="FunFam" id="1.10.150.20:FF:000017">
    <property type="entry name" value="DNA excision repair protein ERCC-1"/>
    <property type="match status" value="1"/>
</dbReference>
<comment type="subcellular location">
    <subcellularLocation>
        <location evidence="1">Nucleus</location>
    </subcellularLocation>
</comment>
<dbReference type="EMBL" id="CAJVPS010000004">
    <property type="protein sequence ID" value="CAG8438492.1"/>
    <property type="molecule type" value="Genomic_DNA"/>
</dbReference>
<dbReference type="FunFam" id="3.40.50.10130:FF:000001">
    <property type="entry name" value="DNA excision repair protein ERCC-1"/>
    <property type="match status" value="1"/>
</dbReference>
<feature type="domain" description="Impact N-terminal" evidence="9">
    <location>
        <begin position="27"/>
        <end position="139"/>
    </location>
</feature>
<dbReference type="InterPro" id="IPR001498">
    <property type="entry name" value="Impact_N"/>
</dbReference>
<dbReference type="GO" id="GO:0006312">
    <property type="term" value="P:mitotic recombination"/>
    <property type="evidence" value="ECO:0007669"/>
    <property type="project" value="TreeGrafter"/>
</dbReference>
<accession>A0A9N8V626</accession>
<dbReference type="SUPFAM" id="SSF54211">
    <property type="entry name" value="Ribosomal protein S5 domain 2-like"/>
    <property type="match status" value="1"/>
</dbReference>
<keyword evidence="3" id="KW-0227">DNA damage</keyword>
<dbReference type="Pfam" id="PF03834">
    <property type="entry name" value="Rad10"/>
    <property type="match status" value="1"/>
</dbReference>
<keyword evidence="12" id="KW-1185">Reference proteome</keyword>
<keyword evidence="6" id="KW-0539">Nucleus</keyword>
<proteinExistence type="inferred from homology"/>
<protein>
    <recommendedName>
        <fullName evidence="7">DNA excision repair protein ERCC-1</fullName>
    </recommendedName>
</protein>
<dbReference type="GO" id="GO:0006289">
    <property type="term" value="P:nucleotide-excision repair"/>
    <property type="evidence" value="ECO:0007669"/>
    <property type="project" value="UniProtKB-ARBA"/>
</dbReference>
<dbReference type="SUPFAM" id="SSF52980">
    <property type="entry name" value="Restriction endonuclease-like"/>
    <property type="match status" value="1"/>
</dbReference>
<evidence type="ECO:0000313" key="11">
    <source>
        <dbReference type="EMBL" id="CAG8438492.1"/>
    </source>
</evidence>
<dbReference type="PANTHER" id="PTHR12749:SF0">
    <property type="entry name" value="DNA EXCISION REPAIR PROTEIN ERCC-1"/>
    <property type="match status" value="1"/>
</dbReference>
<feature type="region of interest" description="Disordered" evidence="8">
    <location>
        <begin position="145"/>
        <end position="187"/>
    </location>
</feature>
<comment type="similarity">
    <text evidence="2">Belongs to the ERCC1/RAD10/SWI10 family.</text>
</comment>
<sequence>MDSDNVKNSTANVPLKPVFRSASIKDRESTFIALATTVTDLNEVEAFKVLVRDQEKNATHYVLAYRISQGQNGNVLEGFVWTRSRNEDDGEDDASILILNLLKTLELVNVAVIIPRWFGGIFLGPVRFDYFVKCAREVLDKGNFSNANNSGGSGDGGGGETFATQTSSSTSSLANKRSSGPIIVNGERQRGNPLLQYIRNVPWEYGEIAPDFVVGSTTCALFLSLRYHRLHPEYIFTRIQMLAYQFNLRILLVLVDVESHQDPIRELTKISVTHNLTIMLAWSQEEAARYLETFKAFENRPPDSIMEKVDNDYYAKLTQCLTQIRSVNKTDVLTLSSQFGSLKNIMSASTDELSTCPGIGDQKIKRLQEAFTQPFTMNKKKKKKQHV</sequence>
<evidence type="ECO:0000256" key="1">
    <source>
        <dbReference type="ARBA" id="ARBA00004123"/>
    </source>
</evidence>
<evidence type="ECO:0000313" key="12">
    <source>
        <dbReference type="Proteomes" id="UP000789508"/>
    </source>
</evidence>
<dbReference type="GO" id="GO:0003697">
    <property type="term" value="F:single-stranded DNA binding"/>
    <property type="evidence" value="ECO:0007669"/>
    <property type="project" value="TreeGrafter"/>
</dbReference>
<dbReference type="SUPFAM" id="SSF47781">
    <property type="entry name" value="RuvA domain 2-like"/>
    <property type="match status" value="1"/>
</dbReference>
<dbReference type="OrthoDB" id="10262814at2759"/>